<organism evidence="4 5">
    <name type="scientific">Micromonospora zhanjiangensis</name>
    <dbReference type="NCBI Taxonomy" id="1522057"/>
    <lineage>
        <taxon>Bacteria</taxon>
        <taxon>Bacillati</taxon>
        <taxon>Actinomycetota</taxon>
        <taxon>Actinomycetes</taxon>
        <taxon>Micromonosporales</taxon>
        <taxon>Micromonosporaceae</taxon>
        <taxon>Micromonospora</taxon>
    </lineage>
</organism>
<feature type="region of interest" description="Disordered" evidence="2">
    <location>
        <begin position="1"/>
        <end position="26"/>
    </location>
</feature>
<dbReference type="EC" id="3.1.3.16" evidence="4"/>
<dbReference type="Pfam" id="PF07228">
    <property type="entry name" value="SpoIIE"/>
    <property type="match status" value="1"/>
</dbReference>
<feature type="domain" description="PPM-type phosphatase" evidence="3">
    <location>
        <begin position="342"/>
        <end position="568"/>
    </location>
</feature>
<evidence type="ECO:0000259" key="3">
    <source>
        <dbReference type="SMART" id="SM00331"/>
    </source>
</evidence>
<evidence type="ECO:0000313" key="4">
    <source>
        <dbReference type="EMBL" id="MFC4109286.1"/>
    </source>
</evidence>
<dbReference type="PANTHER" id="PTHR43156">
    <property type="entry name" value="STAGE II SPORULATION PROTEIN E-RELATED"/>
    <property type="match status" value="1"/>
</dbReference>
<sequence>MEAGLVGSADVRGWDPGDGPVSASGAARVVTRSDGHGLPDPPVTHTNAEAASNAARAQAVDRFREGVVICAADGVVRDVSDVAAGVFPRLRVGELLTATEDGRLIEAAGSGRADAEVVHEGRRIRVRRVALPQDRHGWYVEDVTEAVDRADALLAERSRSGFLANASQRLGNPLHVDRAARAAARLAVPVLGRVAVLVLAPRLGRARWWRAVAADDDLPVVDGGVLDVDDLPPAIDEALAGVEPHTANWLAEQLVQTGWLAGHELAAVSARVVPLPGTGAPTGALVLVRPAVQGFAEPDLQVLRGFAARAGAALNAAVLYREQADIAETLEASLLPIEPAPVPGLEWGTAYRPAQATLRIGGDFYGSHRLPDGDALFYLGDVSGKGVEAAVFTGQLRQAVQALRRVETEPRRLLALLNEAMLETSQAHGQGRFATIVLGSARPDRDGGVRLTLAGGGHLAPMLIRADGSVQTVRLDGMLVGVVPDARIGQVTVRLAAGETCLLYSDGVTEARGGRRGDEHFGADRLAAAMTGCHRMPAPALAERVEQVTSDWLAGREHDDIAVLAVRAAPVPVRHLRAVPDGRPERENSTA</sequence>
<dbReference type="Gene3D" id="3.30.450.40">
    <property type="match status" value="1"/>
</dbReference>
<dbReference type="InterPro" id="IPR052016">
    <property type="entry name" value="Bact_Sigma-Reg"/>
</dbReference>
<evidence type="ECO:0000256" key="1">
    <source>
        <dbReference type="ARBA" id="ARBA00022801"/>
    </source>
</evidence>
<gene>
    <name evidence="4" type="ORF">ACFOX0_25570</name>
</gene>
<dbReference type="Gene3D" id="3.60.40.10">
    <property type="entry name" value="PPM-type phosphatase domain"/>
    <property type="match status" value="1"/>
</dbReference>
<dbReference type="PANTHER" id="PTHR43156:SF2">
    <property type="entry name" value="STAGE II SPORULATION PROTEIN E"/>
    <property type="match status" value="1"/>
</dbReference>
<evidence type="ECO:0000256" key="2">
    <source>
        <dbReference type="SAM" id="MobiDB-lite"/>
    </source>
</evidence>
<name>A0ABV8KUF2_9ACTN</name>
<keyword evidence="1 4" id="KW-0378">Hydrolase</keyword>
<dbReference type="SMART" id="SM00331">
    <property type="entry name" value="PP2C_SIG"/>
    <property type="match status" value="1"/>
</dbReference>
<accession>A0ABV8KUF2</accession>
<protein>
    <submittedName>
        <fullName evidence="4">PP2C family protein-serine/threonine phosphatase</fullName>
        <ecNumber evidence="4">3.1.3.16</ecNumber>
    </submittedName>
</protein>
<keyword evidence="5" id="KW-1185">Reference proteome</keyword>
<evidence type="ECO:0000313" key="5">
    <source>
        <dbReference type="Proteomes" id="UP001595868"/>
    </source>
</evidence>
<dbReference type="InterPro" id="IPR036457">
    <property type="entry name" value="PPM-type-like_dom_sf"/>
</dbReference>
<dbReference type="RefSeq" id="WP_377550488.1">
    <property type="nucleotide sequence ID" value="NZ_JBHSBN010000022.1"/>
</dbReference>
<proteinExistence type="predicted"/>
<dbReference type="InterPro" id="IPR029016">
    <property type="entry name" value="GAF-like_dom_sf"/>
</dbReference>
<dbReference type="Proteomes" id="UP001595868">
    <property type="component" value="Unassembled WGS sequence"/>
</dbReference>
<dbReference type="EMBL" id="JBHSBN010000022">
    <property type="protein sequence ID" value="MFC4109286.1"/>
    <property type="molecule type" value="Genomic_DNA"/>
</dbReference>
<dbReference type="GO" id="GO:0004722">
    <property type="term" value="F:protein serine/threonine phosphatase activity"/>
    <property type="evidence" value="ECO:0007669"/>
    <property type="project" value="UniProtKB-EC"/>
</dbReference>
<dbReference type="SUPFAM" id="SSF81606">
    <property type="entry name" value="PP2C-like"/>
    <property type="match status" value="1"/>
</dbReference>
<reference evidence="5" key="1">
    <citation type="journal article" date="2019" name="Int. J. Syst. Evol. Microbiol.">
        <title>The Global Catalogue of Microorganisms (GCM) 10K type strain sequencing project: providing services to taxonomists for standard genome sequencing and annotation.</title>
        <authorList>
            <consortium name="The Broad Institute Genomics Platform"/>
            <consortium name="The Broad Institute Genome Sequencing Center for Infectious Disease"/>
            <person name="Wu L."/>
            <person name="Ma J."/>
        </authorList>
    </citation>
    <scope>NUCLEOTIDE SEQUENCE [LARGE SCALE GENOMIC DNA]</scope>
    <source>
        <strain evidence="5">2902at01</strain>
    </source>
</reference>
<dbReference type="SUPFAM" id="SSF55781">
    <property type="entry name" value="GAF domain-like"/>
    <property type="match status" value="1"/>
</dbReference>
<dbReference type="InterPro" id="IPR001932">
    <property type="entry name" value="PPM-type_phosphatase-like_dom"/>
</dbReference>
<comment type="caution">
    <text evidence="4">The sequence shown here is derived from an EMBL/GenBank/DDBJ whole genome shotgun (WGS) entry which is preliminary data.</text>
</comment>